<dbReference type="Proteomes" id="UP000750522">
    <property type="component" value="Unassembled WGS sequence"/>
</dbReference>
<evidence type="ECO:0000256" key="1">
    <source>
        <dbReference type="SAM" id="SignalP"/>
    </source>
</evidence>
<sequence>MRFSLATVYAFTVIGTVLGIPIASSEPTATTLSTVAAASATFSPGGDSPFTGIKNFPDFASFPPFPPGFDTGLSKRSADASPGDWGWFWYVPRPGDPAMKKRDALAEANPEANPGDWGWFWYVPRPGDPAMKKRDALAEANPDANPDANPGDWGWFWYVPRPGDPAMKKRDALADANPDANPVE</sequence>
<feature type="chain" id="PRO_5040171414" description="Mating factor alpha" evidence="1">
    <location>
        <begin position="20"/>
        <end position="184"/>
    </location>
</feature>
<evidence type="ECO:0000313" key="3">
    <source>
        <dbReference type="Proteomes" id="UP000750522"/>
    </source>
</evidence>
<evidence type="ECO:0008006" key="4">
    <source>
        <dbReference type="Google" id="ProtNLM"/>
    </source>
</evidence>
<name>A0A9P5G5M5_GEOCN</name>
<reference evidence="2" key="2">
    <citation type="submission" date="2020-01" db="EMBL/GenBank/DDBJ databases">
        <authorList>
            <person name="Perkins V."/>
            <person name="Lessard M.-H."/>
            <person name="Dugat-Bony E."/>
            <person name="Frenette M."/>
            <person name="Labrie S."/>
        </authorList>
    </citation>
    <scope>NUCLEOTIDE SEQUENCE</scope>
    <source>
        <strain evidence="2">LMA-70</strain>
    </source>
</reference>
<protein>
    <recommendedName>
        <fullName evidence="4">Mating factor alpha</fullName>
    </recommendedName>
</protein>
<evidence type="ECO:0000313" key="2">
    <source>
        <dbReference type="EMBL" id="KAF5100438.1"/>
    </source>
</evidence>
<organism evidence="2 3">
    <name type="scientific">Geotrichum candidum</name>
    <name type="common">Oospora lactis</name>
    <name type="synonym">Dipodascus geotrichum</name>
    <dbReference type="NCBI Taxonomy" id="1173061"/>
    <lineage>
        <taxon>Eukaryota</taxon>
        <taxon>Fungi</taxon>
        <taxon>Dikarya</taxon>
        <taxon>Ascomycota</taxon>
        <taxon>Saccharomycotina</taxon>
        <taxon>Dipodascomycetes</taxon>
        <taxon>Dipodascales</taxon>
        <taxon>Dipodascaceae</taxon>
        <taxon>Geotrichum</taxon>
    </lineage>
</organism>
<proteinExistence type="predicted"/>
<gene>
    <name evidence="2" type="ORF">DV451_002539</name>
</gene>
<reference evidence="2" key="1">
    <citation type="journal article" date="2020" name="Front. Microbiol.">
        <title>Phenotypic and Genetic Characterization of the Cheese Ripening Yeast Geotrichum candidum.</title>
        <authorList>
            <person name="Perkins V."/>
            <person name="Vignola S."/>
            <person name="Lessard M.H."/>
            <person name="Plante P.L."/>
            <person name="Corbeil J."/>
            <person name="Dugat-Bony E."/>
            <person name="Frenette M."/>
            <person name="Labrie S."/>
        </authorList>
    </citation>
    <scope>NUCLEOTIDE SEQUENCE</scope>
    <source>
        <strain evidence="2">LMA-70</strain>
    </source>
</reference>
<accession>A0A9P5G5M5</accession>
<dbReference type="EMBL" id="QQZK01000047">
    <property type="protein sequence ID" value="KAF5100438.1"/>
    <property type="molecule type" value="Genomic_DNA"/>
</dbReference>
<feature type="signal peptide" evidence="1">
    <location>
        <begin position="1"/>
        <end position="19"/>
    </location>
</feature>
<dbReference type="AlphaFoldDB" id="A0A9P5G5M5"/>
<comment type="caution">
    <text evidence="2">The sequence shown here is derived from an EMBL/GenBank/DDBJ whole genome shotgun (WGS) entry which is preliminary data.</text>
</comment>
<keyword evidence="1" id="KW-0732">Signal</keyword>